<dbReference type="FunFam" id="1.10.10.10:FF:000079">
    <property type="entry name" value="GntR family transcriptional regulator"/>
    <property type="match status" value="1"/>
</dbReference>
<dbReference type="KEGG" id="afx:JZ786_18985"/>
<dbReference type="Gene3D" id="1.10.10.10">
    <property type="entry name" value="Winged helix-like DNA-binding domain superfamily/Winged helix DNA-binding domain"/>
    <property type="match status" value="1"/>
</dbReference>
<organism evidence="5 6">
    <name type="scientific">Alicyclobacillus mengziensis</name>
    <dbReference type="NCBI Taxonomy" id="2931921"/>
    <lineage>
        <taxon>Bacteria</taxon>
        <taxon>Bacillati</taxon>
        <taxon>Bacillota</taxon>
        <taxon>Bacilli</taxon>
        <taxon>Bacillales</taxon>
        <taxon>Alicyclobacillaceae</taxon>
        <taxon>Alicyclobacillus</taxon>
    </lineage>
</organism>
<evidence type="ECO:0000313" key="6">
    <source>
        <dbReference type="Proteomes" id="UP000663505"/>
    </source>
</evidence>
<evidence type="ECO:0000313" key="5">
    <source>
        <dbReference type="EMBL" id="QSO46527.1"/>
    </source>
</evidence>
<dbReference type="InterPro" id="IPR036390">
    <property type="entry name" value="WH_DNA-bd_sf"/>
</dbReference>
<dbReference type="SUPFAM" id="SSF46785">
    <property type="entry name" value="Winged helix' DNA-binding domain"/>
    <property type="match status" value="1"/>
</dbReference>
<dbReference type="GO" id="GO:0045892">
    <property type="term" value="P:negative regulation of DNA-templated transcription"/>
    <property type="evidence" value="ECO:0007669"/>
    <property type="project" value="TreeGrafter"/>
</dbReference>
<dbReference type="EMBL" id="CP071182">
    <property type="protein sequence ID" value="QSO46527.1"/>
    <property type="molecule type" value="Genomic_DNA"/>
</dbReference>
<protein>
    <submittedName>
        <fullName evidence="5">GntR family transcriptional regulator</fullName>
    </submittedName>
</protein>
<dbReference type="InterPro" id="IPR000524">
    <property type="entry name" value="Tscrpt_reg_HTH_GntR"/>
</dbReference>
<dbReference type="InterPro" id="IPR050679">
    <property type="entry name" value="Bact_HTH_transcr_reg"/>
</dbReference>
<dbReference type="InterPro" id="IPR028978">
    <property type="entry name" value="Chorismate_lyase_/UTRA_dom_sf"/>
</dbReference>
<keyword evidence="3" id="KW-0804">Transcription</keyword>
<dbReference type="InterPro" id="IPR011663">
    <property type="entry name" value="UTRA"/>
</dbReference>
<dbReference type="CDD" id="cd07377">
    <property type="entry name" value="WHTH_GntR"/>
    <property type="match status" value="1"/>
</dbReference>
<proteinExistence type="predicted"/>
<dbReference type="AlphaFoldDB" id="A0A9X7VXY1"/>
<dbReference type="SUPFAM" id="SSF64288">
    <property type="entry name" value="Chorismate lyase-like"/>
    <property type="match status" value="1"/>
</dbReference>
<evidence type="ECO:0000259" key="4">
    <source>
        <dbReference type="PROSITE" id="PS50949"/>
    </source>
</evidence>
<dbReference type="Pfam" id="PF07702">
    <property type="entry name" value="UTRA"/>
    <property type="match status" value="1"/>
</dbReference>
<accession>A0A9X7VXY1</accession>
<dbReference type="PANTHER" id="PTHR44846">
    <property type="entry name" value="MANNOSYL-D-GLYCERATE TRANSPORT/METABOLISM SYSTEM REPRESSOR MNGR-RELATED"/>
    <property type="match status" value="1"/>
</dbReference>
<feature type="domain" description="HTH gntR-type" evidence="4">
    <location>
        <begin position="5"/>
        <end position="73"/>
    </location>
</feature>
<dbReference type="Pfam" id="PF00392">
    <property type="entry name" value="GntR"/>
    <property type="match status" value="1"/>
</dbReference>
<dbReference type="SMART" id="SM00866">
    <property type="entry name" value="UTRA"/>
    <property type="match status" value="1"/>
</dbReference>
<dbReference type="InterPro" id="IPR036388">
    <property type="entry name" value="WH-like_DNA-bd_sf"/>
</dbReference>
<keyword evidence="2" id="KW-0238">DNA-binding</keyword>
<keyword evidence="1" id="KW-0805">Transcription regulation</keyword>
<dbReference type="Gene3D" id="3.40.1410.10">
    <property type="entry name" value="Chorismate lyase-like"/>
    <property type="match status" value="1"/>
</dbReference>
<dbReference type="Proteomes" id="UP000663505">
    <property type="component" value="Chromosome"/>
</dbReference>
<evidence type="ECO:0000256" key="3">
    <source>
        <dbReference type="ARBA" id="ARBA00023163"/>
    </source>
</evidence>
<evidence type="ECO:0000256" key="2">
    <source>
        <dbReference type="ARBA" id="ARBA00023125"/>
    </source>
</evidence>
<name>A0A9X7VXY1_9BACL</name>
<evidence type="ECO:0000256" key="1">
    <source>
        <dbReference type="ARBA" id="ARBA00023015"/>
    </source>
</evidence>
<sequence>MRTSVPLYHHLKSTLMSHIEEGKWAPGELIPSESELADEFHVSRTTVRQAVGDLVSSGYLVRQQGKGTFVAKRSATMASSPLYGFAEELRMHRRDVRVNVRSIKMIPCPMAVADRLGIRTEPVIHVSRTAHSGNTCMFHESSYLVPPVQLSSEELSRSSELFDHIYGFLERHGVKIGLARQTVTAELATEEDTHVLNVPSGEAVLVIRRVTQDITGTPVEFSEVRYPGPEYDYQINLYRQER</sequence>
<dbReference type="RefSeq" id="WP_206655896.1">
    <property type="nucleotide sequence ID" value="NZ_CP071182.1"/>
</dbReference>
<gene>
    <name evidence="5" type="ORF">JZ786_18985</name>
</gene>
<dbReference type="PRINTS" id="PR00035">
    <property type="entry name" value="HTHGNTR"/>
</dbReference>
<reference evidence="5 6" key="1">
    <citation type="submission" date="2021-02" db="EMBL/GenBank/DDBJ databases">
        <title>Alicyclobacillus curvatus sp. nov. and Alicyclobacillus mengziensis sp. nov., two acidophilic bacteria isolated from acid mine drainage.</title>
        <authorList>
            <person name="Huang Y."/>
        </authorList>
    </citation>
    <scope>NUCLEOTIDE SEQUENCE [LARGE SCALE GENOMIC DNA]</scope>
    <source>
        <strain evidence="5 6">S30H14</strain>
    </source>
</reference>
<keyword evidence="6" id="KW-1185">Reference proteome</keyword>
<dbReference type="GO" id="GO:0003677">
    <property type="term" value="F:DNA binding"/>
    <property type="evidence" value="ECO:0007669"/>
    <property type="project" value="UniProtKB-KW"/>
</dbReference>
<dbReference type="GO" id="GO:0003700">
    <property type="term" value="F:DNA-binding transcription factor activity"/>
    <property type="evidence" value="ECO:0007669"/>
    <property type="project" value="InterPro"/>
</dbReference>
<dbReference type="PROSITE" id="PS50949">
    <property type="entry name" value="HTH_GNTR"/>
    <property type="match status" value="1"/>
</dbReference>
<dbReference type="SMART" id="SM00345">
    <property type="entry name" value="HTH_GNTR"/>
    <property type="match status" value="1"/>
</dbReference>
<dbReference type="PANTHER" id="PTHR44846:SF1">
    <property type="entry name" value="MANNOSYL-D-GLYCERATE TRANSPORT_METABOLISM SYSTEM REPRESSOR MNGR-RELATED"/>
    <property type="match status" value="1"/>
</dbReference>